<dbReference type="PROSITE" id="PS50097">
    <property type="entry name" value="BTB"/>
    <property type="match status" value="1"/>
</dbReference>
<dbReference type="InterPro" id="IPR011333">
    <property type="entry name" value="SKP1/BTB/POZ_sf"/>
</dbReference>
<evidence type="ECO:0000313" key="2">
    <source>
        <dbReference type="EMBL" id="KAJ6227801.1"/>
    </source>
</evidence>
<dbReference type="InterPro" id="IPR051553">
    <property type="entry name" value="Ran_GTPase-activating"/>
</dbReference>
<dbReference type="SUPFAM" id="SSF50985">
    <property type="entry name" value="RCC1/BLIP-II"/>
    <property type="match status" value="1"/>
</dbReference>
<dbReference type="InterPro" id="IPR000210">
    <property type="entry name" value="BTB/POZ_dom"/>
</dbReference>
<dbReference type="EMBL" id="JAOAOG010000332">
    <property type="protein sequence ID" value="KAJ6227801.1"/>
    <property type="molecule type" value="Genomic_DNA"/>
</dbReference>
<dbReference type="PANTHER" id="PTHR45982:SF1">
    <property type="entry name" value="REGULATOR OF CHROMOSOME CONDENSATION"/>
    <property type="match status" value="1"/>
</dbReference>
<dbReference type="Gene3D" id="2.130.10.30">
    <property type="entry name" value="Regulator of chromosome condensation 1/beta-lactamase-inhibitor protein II"/>
    <property type="match status" value="1"/>
</dbReference>
<dbReference type="Proteomes" id="UP001150062">
    <property type="component" value="Unassembled WGS sequence"/>
</dbReference>
<evidence type="ECO:0000313" key="3">
    <source>
        <dbReference type="Proteomes" id="UP001150062"/>
    </source>
</evidence>
<organism evidence="2 3">
    <name type="scientific">Anaeramoeba flamelloides</name>
    <dbReference type="NCBI Taxonomy" id="1746091"/>
    <lineage>
        <taxon>Eukaryota</taxon>
        <taxon>Metamonada</taxon>
        <taxon>Anaeramoebidae</taxon>
        <taxon>Anaeramoeba</taxon>
    </lineage>
</organism>
<dbReference type="InterPro" id="IPR009091">
    <property type="entry name" value="RCC1/BLIP-II"/>
</dbReference>
<gene>
    <name evidence="2" type="ORF">M0813_09461</name>
</gene>
<accession>A0ABQ8X565</accession>
<sequence>MNEESDKYNSFGIFSSTDFGLIKGNIKNKIVPIIKYKNVKQMCGGNSSVLVLTQSNEIHYLQSSKDYKVERGLKEENSTFIKIAHSYYNGLALTQSGLVYSIGNNNSYNQLPLKTFVNLSNSKMYLSEWFVEKNIKVRDIICTSVNNYFLSYDNVLYGNGLNTEFQLGNNQTGNIQEPVKVAENVEKCFGSPYANHNFYTNYDDQLVALGRNTSGFLGIGHNRPITKQEVIQEIKGSSVKRVSLPTGSSFVLLKTGKVLVCPAGNLAMGSKKMNFQPLHGFENKDINFIDIASGSSGTVLLTDQNEFYAHNFGSNSMVKLDSQIVPKHLDYQLSSSNTAVFIFPNKRINNDSDFAVLLKEKKFSDYELKNFNIKIHKSFVECRLNKMPIEEIEQVLNLFNDKKKINTFLEWVYSGIIGSYAVVKEVCEKLGITNFANKSFSDDLLLLYNDEDSKNFNLLVKMDEDEIDSDELDEENIEDSFLEIPVHKYILYARSGLFREMFDQIQEKANSVTDYSGKTIESLELLVKYFYTSNIEMTADYDPVLIADELSDAVDYYQLNEYCNLPYLLKKLKK</sequence>
<dbReference type="CDD" id="cd18186">
    <property type="entry name" value="BTB_POZ_ZBTB_KLHL-like"/>
    <property type="match status" value="1"/>
</dbReference>
<dbReference type="SUPFAM" id="SSF54695">
    <property type="entry name" value="POZ domain"/>
    <property type="match status" value="1"/>
</dbReference>
<dbReference type="Gene3D" id="3.30.710.10">
    <property type="entry name" value="Potassium Channel Kv1.1, Chain A"/>
    <property type="match status" value="1"/>
</dbReference>
<dbReference type="Pfam" id="PF00651">
    <property type="entry name" value="BTB"/>
    <property type="match status" value="1"/>
</dbReference>
<protein>
    <recommendedName>
        <fullName evidence="1">BTB domain-containing protein</fullName>
    </recommendedName>
</protein>
<keyword evidence="3" id="KW-1185">Reference proteome</keyword>
<reference evidence="2" key="1">
    <citation type="submission" date="2022-08" db="EMBL/GenBank/DDBJ databases">
        <title>Novel sulfate-reducing endosymbionts in the free-living metamonad Anaeramoeba.</title>
        <authorList>
            <person name="Jerlstrom-Hultqvist J."/>
            <person name="Cepicka I."/>
            <person name="Gallot-Lavallee L."/>
            <person name="Salas-Leiva D."/>
            <person name="Curtis B.A."/>
            <person name="Zahonova K."/>
            <person name="Pipaliya S."/>
            <person name="Dacks J."/>
            <person name="Roger A.J."/>
        </authorList>
    </citation>
    <scope>NUCLEOTIDE SEQUENCE</scope>
    <source>
        <strain evidence="2">Schooner1</strain>
    </source>
</reference>
<evidence type="ECO:0000259" key="1">
    <source>
        <dbReference type="PROSITE" id="PS50097"/>
    </source>
</evidence>
<dbReference type="PANTHER" id="PTHR45982">
    <property type="entry name" value="REGULATOR OF CHROMOSOME CONDENSATION"/>
    <property type="match status" value="1"/>
</dbReference>
<name>A0ABQ8X565_9EUKA</name>
<proteinExistence type="predicted"/>
<comment type="caution">
    <text evidence="2">The sequence shown here is derived from an EMBL/GenBank/DDBJ whole genome shotgun (WGS) entry which is preliminary data.</text>
</comment>
<feature type="domain" description="BTB" evidence="1">
    <location>
        <begin position="483"/>
        <end position="539"/>
    </location>
</feature>